<dbReference type="OrthoDB" id="9182769at2"/>
<protein>
    <submittedName>
        <fullName evidence="1">Uncharacterized protein</fullName>
    </submittedName>
</protein>
<dbReference type="HOGENOM" id="CLU_117048_0_0_10"/>
<reference evidence="1 2" key="1">
    <citation type="submission" date="2012-07" db="EMBL/GenBank/DDBJ databases">
        <title>The Genome Sequence of Bergeyella zoohelcum ATCC 43767.</title>
        <authorList>
            <consortium name="The Broad Institute Genome Sequencing Platform"/>
            <person name="Earl A."/>
            <person name="Ward D."/>
            <person name="Feldgarden M."/>
            <person name="Gevers D."/>
            <person name="Huys G."/>
            <person name="Walker B."/>
            <person name="Young S.K."/>
            <person name="Zeng Q."/>
            <person name="Gargeya S."/>
            <person name="Fitzgerald M."/>
            <person name="Haas B."/>
            <person name="Abouelleil A."/>
            <person name="Alvarado L."/>
            <person name="Arachchi H.M."/>
            <person name="Berlin A.M."/>
            <person name="Chapman S.B."/>
            <person name="Goldberg J."/>
            <person name="Griggs A."/>
            <person name="Gujja S."/>
            <person name="Hansen M."/>
            <person name="Howarth C."/>
            <person name="Imamovic A."/>
            <person name="Larimer J."/>
            <person name="McCowen C."/>
            <person name="Montmayeur A."/>
            <person name="Murphy C."/>
            <person name="Neiman D."/>
            <person name="Pearson M."/>
            <person name="Priest M."/>
            <person name="Roberts A."/>
            <person name="Saif S."/>
            <person name="Shea T."/>
            <person name="Sisk P."/>
            <person name="Sykes S."/>
            <person name="Wortman J."/>
            <person name="Nusbaum C."/>
            <person name="Birren B."/>
        </authorList>
    </citation>
    <scope>NUCLEOTIDE SEQUENCE [LARGE SCALE GENOMIC DNA]</scope>
    <source>
        <strain evidence="1 2">ATCC 43767</strain>
    </source>
</reference>
<dbReference type="AlphaFoldDB" id="K1LRK1"/>
<gene>
    <name evidence="1" type="ORF">HMPREF9699_01012</name>
</gene>
<dbReference type="eggNOG" id="ENOG5032QW9">
    <property type="taxonomic scope" value="Bacteria"/>
</dbReference>
<comment type="caution">
    <text evidence="1">The sequence shown here is derived from an EMBL/GenBank/DDBJ whole genome shotgun (WGS) entry which is preliminary data.</text>
</comment>
<dbReference type="Proteomes" id="UP000006085">
    <property type="component" value="Unassembled WGS sequence"/>
</dbReference>
<sequence>MWNTRNINFEIIKNDSQKVEKDRYMDIYPIFIDFFKGRELDKEAIILGISLVYSWMPTIPKINLENIDEVVEIIKKEELTADDLEELSKCFNNSVIGTSKLLHFIYPNKYPIWDSNVFKYFYDGLAFEYKVNKVRHYLNYFDFCNDLIANNEEEITKIQKDFINKFGVEVSKMRTLELIFFQVGKTKKEAPITSKTHR</sequence>
<organism evidence="1 2">
    <name type="scientific">Bergeyella zoohelcum ATCC 43767</name>
    <dbReference type="NCBI Taxonomy" id="883096"/>
    <lineage>
        <taxon>Bacteria</taxon>
        <taxon>Pseudomonadati</taxon>
        <taxon>Bacteroidota</taxon>
        <taxon>Flavobacteriia</taxon>
        <taxon>Flavobacteriales</taxon>
        <taxon>Weeksellaceae</taxon>
        <taxon>Bergeyella</taxon>
    </lineage>
</organism>
<name>K1LRK1_9FLAO</name>
<evidence type="ECO:0000313" key="2">
    <source>
        <dbReference type="Proteomes" id="UP000006085"/>
    </source>
</evidence>
<accession>K1LRK1</accession>
<evidence type="ECO:0000313" key="1">
    <source>
        <dbReference type="EMBL" id="EKB57526.1"/>
    </source>
</evidence>
<keyword evidence="2" id="KW-1185">Reference proteome</keyword>
<dbReference type="RefSeq" id="WP_002662953.1">
    <property type="nucleotide sequence ID" value="NZ_JH932293.1"/>
</dbReference>
<dbReference type="STRING" id="883096.HMPREF9699_01012"/>
<dbReference type="EMBL" id="AGYA01000019">
    <property type="protein sequence ID" value="EKB57526.1"/>
    <property type="molecule type" value="Genomic_DNA"/>
</dbReference>
<proteinExistence type="predicted"/>